<dbReference type="HOGENOM" id="CLU_085044_0_0_5"/>
<dbReference type="Gene3D" id="3.40.630.30">
    <property type="match status" value="1"/>
</dbReference>
<dbReference type="InterPro" id="IPR054597">
    <property type="entry name" value="FeeM_cat"/>
</dbReference>
<feature type="domain" description="N-acyl amino acid synthase FeeM catalytic core" evidence="1">
    <location>
        <begin position="36"/>
        <end position="194"/>
    </location>
</feature>
<dbReference type="PATRIC" id="fig|883079.3.peg.2644"/>
<gene>
    <name evidence="2" type="ORF">HMPREF9696_02590</name>
</gene>
<dbReference type="RefSeq" id="WP_002713456.1">
    <property type="nucleotide sequence ID" value="NZ_KB375281.1"/>
</dbReference>
<comment type="caution">
    <text evidence="2">The sequence shown here is derived from an EMBL/GenBank/DDBJ whole genome shotgun (WGS) entry which is preliminary data.</text>
</comment>
<dbReference type="AlphaFoldDB" id="K8PAF2"/>
<accession>K8PAF2</accession>
<dbReference type="SUPFAM" id="SSF55729">
    <property type="entry name" value="Acyl-CoA N-acyltransferases (Nat)"/>
    <property type="match status" value="1"/>
</dbReference>
<sequence length="250" mass="28480">MIPAVQTASQATERSSYPLDAVDYRLVESEADRDRINRLRYDAYLREGAIKPNSEGRVTDEFDESPYSWIFGVYLDGELASSIRISVATPEHQASPSVNVFPDILKPELAAGKTIVDPTRFVADPSRDQRYPELPYLTVRLGYVACAFFNADIGLATVRAEHQAFYRRVFLQKPLCEPRLFPGLVKPVGLMAADYLSVRERIYERYPYFRSSFFERRKLFERGQRPVEEAGPVLTLPQFPFAQATIAPRS</sequence>
<reference evidence="2 3" key="1">
    <citation type="submission" date="2012-04" db="EMBL/GenBank/DDBJ databases">
        <title>The Genome Sequence of Afipia clevelandensis ATCC 49720.</title>
        <authorList>
            <consortium name="The Broad Institute Genome Sequencing Platform"/>
            <person name="Earl A."/>
            <person name="Ward D."/>
            <person name="Feldgarden M."/>
            <person name="Gevers D."/>
            <person name="Huys G."/>
            <person name="Walker B."/>
            <person name="Young S.K."/>
            <person name="Zeng Q."/>
            <person name="Gargeya S."/>
            <person name="Fitzgerald M."/>
            <person name="Haas B."/>
            <person name="Abouelleil A."/>
            <person name="Alvarado L."/>
            <person name="Arachchi H.M."/>
            <person name="Berlin A."/>
            <person name="Chapman S.B."/>
            <person name="Goldberg J."/>
            <person name="Griggs A."/>
            <person name="Gujja S."/>
            <person name="Hansen M."/>
            <person name="Howarth C."/>
            <person name="Imamovic A."/>
            <person name="Larimer J."/>
            <person name="McCowen C."/>
            <person name="Montmayeur A."/>
            <person name="Murphy C."/>
            <person name="Neiman D."/>
            <person name="Pearson M."/>
            <person name="Priest M."/>
            <person name="Roberts A."/>
            <person name="Saif S."/>
            <person name="Shea T."/>
            <person name="Sisk P."/>
            <person name="Sykes S."/>
            <person name="Wortman J."/>
            <person name="Nusbaum C."/>
            <person name="Birren B."/>
        </authorList>
    </citation>
    <scope>NUCLEOTIDE SEQUENCE [LARGE SCALE GENOMIC DNA]</scope>
    <source>
        <strain evidence="2 3">ATCC 49720</strain>
    </source>
</reference>
<proteinExistence type="predicted"/>
<name>K8PAF2_9BRAD</name>
<evidence type="ECO:0000313" key="2">
    <source>
        <dbReference type="EMBL" id="EKS35318.1"/>
    </source>
</evidence>
<protein>
    <recommendedName>
        <fullName evidence="1">N-acyl amino acid synthase FeeM catalytic core domain-containing protein</fullName>
    </recommendedName>
</protein>
<dbReference type="Proteomes" id="UP000001095">
    <property type="component" value="Unassembled WGS sequence"/>
</dbReference>
<evidence type="ECO:0000313" key="3">
    <source>
        <dbReference type="Proteomes" id="UP000001095"/>
    </source>
</evidence>
<dbReference type="Pfam" id="PF21926">
    <property type="entry name" value="FeeM"/>
    <property type="match status" value="1"/>
</dbReference>
<keyword evidence="3" id="KW-1185">Reference proteome</keyword>
<organism evidence="2 3">
    <name type="scientific">Afipia clevelandensis ATCC 49720</name>
    <dbReference type="NCBI Taxonomy" id="883079"/>
    <lineage>
        <taxon>Bacteria</taxon>
        <taxon>Pseudomonadati</taxon>
        <taxon>Pseudomonadota</taxon>
        <taxon>Alphaproteobacteria</taxon>
        <taxon>Hyphomicrobiales</taxon>
        <taxon>Nitrobacteraceae</taxon>
        <taxon>Afipia</taxon>
    </lineage>
</organism>
<evidence type="ECO:0000259" key="1">
    <source>
        <dbReference type="Pfam" id="PF21926"/>
    </source>
</evidence>
<dbReference type="InterPro" id="IPR016181">
    <property type="entry name" value="Acyl_CoA_acyltransferase"/>
</dbReference>
<dbReference type="EMBL" id="AGWY01000011">
    <property type="protein sequence ID" value="EKS35318.1"/>
    <property type="molecule type" value="Genomic_DNA"/>
</dbReference>
<dbReference type="OrthoDB" id="9812697at2"/>